<dbReference type="PROSITE" id="PS50162">
    <property type="entry name" value="RECA_2"/>
    <property type="match status" value="1"/>
</dbReference>
<evidence type="ECO:0000259" key="6">
    <source>
        <dbReference type="PROSITE" id="PS51199"/>
    </source>
</evidence>
<dbReference type="PANTHER" id="PTHR30153">
    <property type="entry name" value="REPLICATIVE DNA HELICASE DNAB"/>
    <property type="match status" value="1"/>
</dbReference>
<protein>
    <submittedName>
        <fullName evidence="7">Replicative DNA helicase</fullName>
        <ecNumber evidence="7">3.6.4.12</ecNumber>
    </submittedName>
</protein>
<name>A0A098G9I8_9GAMM</name>
<dbReference type="EMBL" id="LN614827">
    <property type="protein sequence ID" value="CEG58649.1"/>
    <property type="molecule type" value="Genomic_DNA"/>
</dbReference>
<dbReference type="STRING" id="1212491.LFA_3317"/>
<dbReference type="EC" id="3.6.4.12" evidence="7"/>
<dbReference type="GO" id="GO:0006281">
    <property type="term" value="P:DNA repair"/>
    <property type="evidence" value="ECO:0007669"/>
    <property type="project" value="UniProtKB-KW"/>
</dbReference>
<feature type="domain" description="SF4 helicase" evidence="6">
    <location>
        <begin position="41"/>
        <end position="308"/>
    </location>
</feature>
<keyword evidence="7" id="KW-0347">Helicase</keyword>
<dbReference type="PROSITE" id="PS51199">
    <property type="entry name" value="SF4_HELICASE"/>
    <property type="match status" value="1"/>
</dbReference>
<sequence>MNKKNMTESEAINTEQCSLSNTHIKSLLVKAIEKIDEVYRASDASYGLKTGLTEFDNLTGGLSPSDLIIIAGRPSIGKTTLAMNIIEHIALKLNKTAILFSLETAPEISALKFICSLGRVDAHRLRSGSVEDEDWPRITTAVQTLSESPIYIDNVIEETIDTICAKSRKIALNTGNIGLIVVDYIQLLCCRGSTPENRTAELSSILRYLKILAKELNVPVIAISQLNQNVEQRTDKRPIISDLKDSESIEDDADMICFVHRNDYYDENSEDKYIAEIIVAKHRNGPQGKIRTAYLGQYGRFEDLRFTH</sequence>
<proteinExistence type="predicted"/>
<keyword evidence="8" id="KW-1185">Reference proteome</keyword>
<keyword evidence="1" id="KW-0639">Primosome</keyword>
<dbReference type="GO" id="GO:0005524">
    <property type="term" value="F:ATP binding"/>
    <property type="evidence" value="ECO:0007669"/>
    <property type="project" value="InterPro"/>
</dbReference>
<evidence type="ECO:0000256" key="1">
    <source>
        <dbReference type="ARBA" id="ARBA00022515"/>
    </source>
</evidence>
<dbReference type="GO" id="GO:0140664">
    <property type="term" value="F:ATP-dependent DNA damage sensor activity"/>
    <property type="evidence" value="ECO:0007669"/>
    <property type="project" value="InterPro"/>
</dbReference>
<keyword evidence="2" id="KW-0227">DNA damage</keyword>
<dbReference type="GO" id="GO:0005829">
    <property type="term" value="C:cytosol"/>
    <property type="evidence" value="ECO:0007669"/>
    <property type="project" value="TreeGrafter"/>
</dbReference>
<evidence type="ECO:0000256" key="4">
    <source>
        <dbReference type="ARBA" id="ARBA00023204"/>
    </source>
</evidence>
<dbReference type="GO" id="GO:0006269">
    <property type="term" value="P:DNA replication, synthesis of primer"/>
    <property type="evidence" value="ECO:0007669"/>
    <property type="project" value="UniProtKB-KW"/>
</dbReference>
<keyword evidence="7" id="KW-0547">Nucleotide-binding</keyword>
<evidence type="ECO:0000256" key="2">
    <source>
        <dbReference type="ARBA" id="ARBA00022763"/>
    </source>
</evidence>
<dbReference type="PANTHER" id="PTHR30153:SF2">
    <property type="entry name" value="REPLICATIVE DNA HELICASE"/>
    <property type="match status" value="1"/>
</dbReference>
<dbReference type="KEGG" id="lfa:LFA_3317"/>
<keyword evidence="7" id="KW-0378">Hydrolase</keyword>
<dbReference type="InterPro" id="IPR027417">
    <property type="entry name" value="P-loop_NTPase"/>
</dbReference>
<dbReference type="OrthoDB" id="9773982at2"/>
<dbReference type="Pfam" id="PF03796">
    <property type="entry name" value="DnaB_C"/>
    <property type="match status" value="1"/>
</dbReference>
<dbReference type="InterPro" id="IPR003593">
    <property type="entry name" value="AAA+_ATPase"/>
</dbReference>
<dbReference type="AlphaFoldDB" id="A0A098G9I8"/>
<gene>
    <name evidence="7" type="ORF">LFA_3317</name>
</gene>
<evidence type="ECO:0000313" key="8">
    <source>
        <dbReference type="Proteomes" id="UP000032430"/>
    </source>
</evidence>
<dbReference type="GO" id="GO:0003678">
    <property type="term" value="F:DNA helicase activity"/>
    <property type="evidence" value="ECO:0007669"/>
    <property type="project" value="UniProtKB-EC"/>
</dbReference>
<keyword evidence="3" id="KW-0238">DNA-binding</keyword>
<accession>A0A098G9I8</accession>
<dbReference type="GO" id="GO:0003677">
    <property type="term" value="F:DNA binding"/>
    <property type="evidence" value="ECO:0007669"/>
    <property type="project" value="UniProtKB-KW"/>
</dbReference>
<evidence type="ECO:0000313" key="7">
    <source>
        <dbReference type="EMBL" id="CEG58649.1"/>
    </source>
</evidence>
<keyword evidence="4" id="KW-0234">DNA repair</keyword>
<feature type="domain" description="RecA family profile 1" evidence="5">
    <location>
        <begin position="44"/>
        <end position="229"/>
    </location>
</feature>
<dbReference type="Gene3D" id="3.40.50.300">
    <property type="entry name" value="P-loop containing nucleotide triphosphate hydrolases"/>
    <property type="match status" value="1"/>
</dbReference>
<reference evidence="8" key="1">
    <citation type="submission" date="2014-09" db="EMBL/GenBank/DDBJ databases">
        <authorList>
            <person name="Gomez-Valero L."/>
        </authorList>
    </citation>
    <scope>NUCLEOTIDE SEQUENCE [LARGE SCALE GENOMIC DNA]</scope>
    <source>
        <strain evidence="8">ATCC700992</strain>
    </source>
</reference>
<keyword evidence="7" id="KW-0067">ATP-binding</keyword>
<evidence type="ECO:0000259" key="5">
    <source>
        <dbReference type="PROSITE" id="PS50162"/>
    </source>
</evidence>
<organism evidence="7 8">
    <name type="scientific">Legionella fallonii LLAP-10</name>
    <dbReference type="NCBI Taxonomy" id="1212491"/>
    <lineage>
        <taxon>Bacteria</taxon>
        <taxon>Pseudomonadati</taxon>
        <taxon>Pseudomonadota</taxon>
        <taxon>Gammaproteobacteria</taxon>
        <taxon>Legionellales</taxon>
        <taxon>Legionellaceae</taxon>
        <taxon>Legionella</taxon>
    </lineage>
</organism>
<dbReference type="HOGENOM" id="CLU_005373_1_2_6"/>
<dbReference type="CDD" id="cd00984">
    <property type="entry name" value="DnaB_C"/>
    <property type="match status" value="1"/>
</dbReference>
<dbReference type="InterPro" id="IPR020588">
    <property type="entry name" value="RecA_ATP-bd"/>
</dbReference>
<dbReference type="InterPro" id="IPR007694">
    <property type="entry name" value="DNA_helicase_DnaB-like_C"/>
</dbReference>
<dbReference type="Proteomes" id="UP000032430">
    <property type="component" value="Chromosome I"/>
</dbReference>
<dbReference type="GO" id="GO:1990077">
    <property type="term" value="C:primosome complex"/>
    <property type="evidence" value="ECO:0007669"/>
    <property type="project" value="UniProtKB-KW"/>
</dbReference>
<dbReference type="SMART" id="SM00382">
    <property type="entry name" value="AAA"/>
    <property type="match status" value="1"/>
</dbReference>
<evidence type="ECO:0000256" key="3">
    <source>
        <dbReference type="ARBA" id="ARBA00023125"/>
    </source>
</evidence>
<dbReference type="SUPFAM" id="SSF52540">
    <property type="entry name" value="P-loop containing nucleoside triphosphate hydrolases"/>
    <property type="match status" value="1"/>
</dbReference>
<dbReference type="GO" id="GO:0016787">
    <property type="term" value="F:hydrolase activity"/>
    <property type="evidence" value="ECO:0007669"/>
    <property type="project" value="UniProtKB-KW"/>
</dbReference>